<dbReference type="Gene3D" id="3.90.180.10">
    <property type="entry name" value="Medium-chain alcohol dehydrogenases, catalytic domain"/>
    <property type="match status" value="1"/>
</dbReference>
<dbReference type="InterPro" id="IPR045010">
    <property type="entry name" value="MDR_fam"/>
</dbReference>
<evidence type="ECO:0000313" key="3">
    <source>
        <dbReference type="EMBL" id="RKR06287.1"/>
    </source>
</evidence>
<reference evidence="3 4" key="1">
    <citation type="submission" date="2018-10" db="EMBL/GenBank/DDBJ databases">
        <title>Genomic Encyclopedia of Type Strains, Phase IV (KMG-IV): sequencing the most valuable type-strain genomes for metagenomic binning, comparative biology and taxonomic classification.</title>
        <authorList>
            <person name="Goeker M."/>
        </authorList>
    </citation>
    <scope>NUCLEOTIDE SEQUENCE [LARGE SCALE GENOMIC DNA]</scope>
    <source>
        <strain evidence="3 4">DSM 23229</strain>
    </source>
</reference>
<evidence type="ECO:0000313" key="4">
    <source>
        <dbReference type="Proteomes" id="UP000281975"/>
    </source>
</evidence>
<dbReference type="FunFam" id="3.40.50.720:FF:000121">
    <property type="entry name" value="Prostaglandin reductase 2"/>
    <property type="match status" value="1"/>
</dbReference>
<dbReference type="PANTHER" id="PTHR43205:SF7">
    <property type="entry name" value="PROSTAGLANDIN REDUCTASE 1"/>
    <property type="match status" value="1"/>
</dbReference>
<dbReference type="PANTHER" id="PTHR43205">
    <property type="entry name" value="PROSTAGLANDIN REDUCTASE"/>
    <property type="match status" value="1"/>
</dbReference>
<dbReference type="InterPro" id="IPR011032">
    <property type="entry name" value="GroES-like_sf"/>
</dbReference>
<protein>
    <recommendedName>
        <fullName evidence="2">Enoyl reductase (ER) domain-containing protein</fullName>
    </recommendedName>
</protein>
<dbReference type="AlphaFoldDB" id="A0A420WYI1"/>
<dbReference type="Pfam" id="PF16884">
    <property type="entry name" value="ADH_N_2"/>
    <property type="match status" value="1"/>
</dbReference>
<evidence type="ECO:0000256" key="1">
    <source>
        <dbReference type="ARBA" id="ARBA00023002"/>
    </source>
</evidence>
<dbReference type="OrthoDB" id="9805663at2"/>
<keyword evidence="4" id="KW-1185">Reference proteome</keyword>
<dbReference type="SUPFAM" id="SSF51735">
    <property type="entry name" value="NAD(P)-binding Rossmann-fold domains"/>
    <property type="match status" value="1"/>
</dbReference>
<dbReference type="InterPro" id="IPR020843">
    <property type="entry name" value="ER"/>
</dbReference>
<proteinExistence type="predicted"/>
<comment type="caution">
    <text evidence="3">The sequence shown here is derived from an EMBL/GenBank/DDBJ whole genome shotgun (WGS) entry which is preliminary data.</text>
</comment>
<sequence length="338" mass="36991">MTESRYYVQTRRPSGLPEKELFELRSSTLPALESGEVRIRNRWLSVDPYMRGRMDGVSTYIEPFELEEPLEGGALGEVIESRHDGFGVGDRVIHMGGWRDVAQLPGDQIQHLPQHDVPEQAFLGVLGMPGMTAWLGLEHIAGLQSGDRVLVSAASGAVGSLAAQLAHLKGCDVVGTAGSSAKREWLEAHGIRAVNHRQSVEALTRDLQQAAPEGIDVYYENVGGAMLEAALNVINPFGRIAVCGMIAHYNDAEPAPGPSNITHILLRRLRMQGFIVLEHMEHYAQFVSEVGPRVERGEIDYEETVFEGLKQTPDAFLSLFEGGNTGKMLVRLEGADEA</sequence>
<dbReference type="SUPFAM" id="SSF50129">
    <property type="entry name" value="GroES-like"/>
    <property type="match status" value="1"/>
</dbReference>
<keyword evidence="1" id="KW-0560">Oxidoreductase</keyword>
<dbReference type="EMBL" id="RBIN01000003">
    <property type="protein sequence ID" value="RKR06287.1"/>
    <property type="molecule type" value="Genomic_DNA"/>
</dbReference>
<dbReference type="Pfam" id="PF00107">
    <property type="entry name" value="ADH_zinc_N"/>
    <property type="match status" value="1"/>
</dbReference>
<accession>A0A420WYI1</accession>
<dbReference type="InterPro" id="IPR041694">
    <property type="entry name" value="ADH_N_2"/>
</dbReference>
<dbReference type="Gene3D" id="3.40.50.720">
    <property type="entry name" value="NAD(P)-binding Rossmann-like Domain"/>
    <property type="match status" value="1"/>
</dbReference>
<dbReference type="CDD" id="cd05288">
    <property type="entry name" value="PGDH"/>
    <property type="match status" value="1"/>
</dbReference>
<organism evidence="3 4">
    <name type="scientific">Kushneria sinocarnis</name>
    <dbReference type="NCBI Taxonomy" id="595502"/>
    <lineage>
        <taxon>Bacteria</taxon>
        <taxon>Pseudomonadati</taxon>
        <taxon>Pseudomonadota</taxon>
        <taxon>Gammaproteobacteria</taxon>
        <taxon>Oceanospirillales</taxon>
        <taxon>Halomonadaceae</taxon>
        <taxon>Kushneria</taxon>
    </lineage>
</organism>
<dbReference type="RefSeq" id="WP_121172207.1">
    <property type="nucleotide sequence ID" value="NZ_RBIN01000003.1"/>
</dbReference>
<gene>
    <name evidence="3" type="ORF">C7446_1226</name>
</gene>
<name>A0A420WYI1_9GAMM</name>
<dbReference type="SMART" id="SM00829">
    <property type="entry name" value="PKS_ER"/>
    <property type="match status" value="1"/>
</dbReference>
<dbReference type="Proteomes" id="UP000281975">
    <property type="component" value="Unassembled WGS sequence"/>
</dbReference>
<evidence type="ECO:0000259" key="2">
    <source>
        <dbReference type="SMART" id="SM00829"/>
    </source>
</evidence>
<dbReference type="InterPro" id="IPR013149">
    <property type="entry name" value="ADH-like_C"/>
</dbReference>
<dbReference type="GO" id="GO:0016628">
    <property type="term" value="F:oxidoreductase activity, acting on the CH-CH group of donors, NAD or NADP as acceptor"/>
    <property type="evidence" value="ECO:0007669"/>
    <property type="project" value="InterPro"/>
</dbReference>
<dbReference type="InterPro" id="IPR036291">
    <property type="entry name" value="NAD(P)-bd_dom_sf"/>
</dbReference>
<feature type="domain" description="Enoyl reductase (ER)" evidence="2">
    <location>
        <begin position="15"/>
        <end position="330"/>
    </location>
</feature>